<evidence type="ECO:0000256" key="2">
    <source>
        <dbReference type="ARBA" id="ARBA00022692"/>
    </source>
</evidence>
<accession>A0A9P4ITZ2</accession>
<feature type="transmembrane region" description="Helical" evidence="6">
    <location>
        <begin position="137"/>
        <end position="165"/>
    </location>
</feature>
<name>A0A9P4ITZ2_9PEZI</name>
<gene>
    <name evidence="8" type="ORF">K461DRAFT_270506</name>
</gene>
<dbReference type="PANTHER" id="PTHR33048:SF47">
    <property type="entry name" value="INTEGRAL MEMBRANE PROTEIN-RELATED"/>
    <property type="match status" value="1"/>
</dbReference>
<dbReference type="InterPro" id="IPR049326">
    <property type="entry name" value="Rhodopsin_dom_fungi"/>
</dbReference>
<keyword evidence="4 6" id="KW-0472">Membrane</keyword>
<evidence type="ECO:0000256" key="1">
    <source>
        <dbReference type="ARBA" id="ARBA00004141"/>
    </source>
</evidence>
<feature type="domain" description="Rhodopsin" evidence="7">
    <location>
        <begin position="43"/>
        <end position="277"/>
    </location>
</feature>
<comment type="similarity">
    <text evidence="5">Belongs to the SAT4 family.</text>
</comment>
<dbReference type="AlphaFoldDB" id="A0A9P4ITZ2"/>
<reference evidence="8" key="1">
    <citation type="journal article" date="2020" name="Stud. Mycol.">
        <title>101 Dothideomycetes genomes: a test case for predicting lifestyles and emergence of pathogens.</title>
        <authorList>
            <person name="Haridas S."/>
            <person name="Albert R."/>
            <person name="Binder M."/>
            <person name="Bloem J."/>
            <person name="Labutti K."/>
            <person name="Salamov A."/>
            <person name="Andreopoulos B."/>
            <person name="Baker S."/>
            <person name="Barry K."/>
            <person name="Bills G."/>
            <person name="Bluhm B."/>
            <person name="Cannon C."/>
            <person name="Castanera R."/>
            <person name="Culley D."/>
            <person name="Daum C."/>
            <person name="Ezra D."/>
            <person name="Gonzalez J."/>
            <person name="Henrissat B."/>
            <person name="Kuo A."/>
            <person name="Liang C."/>
            <person name="Lipzen A."/>
            <person name="Lutzoni F."/>
            <person name="Magnuson J."/>
            <person name="Mondo S."/>
            <person name="Nolan M."/>
            <person name="Ohm R."/>
            <person name="Pangilinan J."/>
            <person name="Park H.-J."/>
            <person name="Ramirez L."/>
            <person name="Alfaro M."/>
            <person name="Sun H."/>
            <person name="Tritt A."/>
            <person name="Yoshinaga Y."/>
            <person name="Zwiers L.-H."/>
            <person name="Turgeon B."/>
            <person name="Goodwin S."/>
            <person name="Spatafora J."/>
            <person name="Crous P."/>
            <person name="Grigoriev I."/>
        </authorList>
    </citation>
    <scope>NUCLEOTIDE SEQUENCE</scope>
    <source>
        <strain evidence="8">CBS 260.36</strain>
    </source>
</reference>
<feature type="transmembrane region" description="Helical" evidence="6">
    <location>
        <begin position="252"/>
        <end position="272"/>
    </location>
</feature>
<keyword evidence="2 6" id="KW-0812">Transmembrane</keyword>
<evidence type="ECO:0000256" key="6">
    <source>
        <dbReference type="SAM" id="Phobius"/>
    </source>
</evidence>
<evidence type="ECO:0000256" key="3">
    <source>
        <dbReference type="ARBA" id="ARBA00022989"/>
    </source>
</evidence>
<protein>
    <recommendedName>
        <fullName evidence="7">Rhodopsin domain-containing protein</fullName>
    </recommendedName>
</protein>
<feature type="transmembrane region" description="Helical" evidence="6">
    <location>
        <begin position="218"/>
        <end position="240"/>
    </location>
</feature>
<feature type="transmembrane region" description="Helical" evidence="6">
    <location>
        <begin position="25"/>
        <end position="47"/>
    </location>
</feature>
<organism evidence="8 9">
    <name type="scientific">Myriangium duriaei CBS 260.36</name>
    <dbReference type="NCBI Taxonomy" id="1168546"/>
    <lineage>
        <taxon>Eukaryota</taxon>
        <taxon>Fungi</taxon>
        <taxon>Dikarya</taxon>
        <taxon>Ascomycota</taxon>
        <taxon>Pezizomycotina</taxon>
        <taxon>Dothideomycetes</taxon>
        <taxon>Dothideomycetidae</taxon>
        <taxon>Myriangiales</taxon>
        <taxon>Myriangiaceae</taxon>
        <taxon>Myriangium</taxon>
    </lineage>
</organism>
<feature type="transmembrane region" description="Helical" evidence="6">
    <location>
        <begin position="185"/>
        <end position="206"/>
    </location>
</feature>
<feature type="transmembrane region" description="Helical" evidence="6">
    <location>
        <begin position="101"/>
        <end position="125"/>
    </location>
</feature>
<dbReference type="GO" id="GO:0016020">
    <property type="term" value="C:membrane"/>
    <property type="evidence" value="ECO:0007669"/>
    <property type="project" value="UniProtKB-SubCell"/>
</dbReference>
<proteinExistence type="inferred from homology"/>
<evidence type="ECO:0000256" key="4">
    <source>
        <dbReference type="ARBA" id="ARBA00023136"/>
    </source>
</evidence>
<dbReference type="EMBL" id="ML996090">
    <property type="protein sequence ID" value="KAF2149948.1"/>
    <property type="molecule type" value="Genomic_DNA"/>
</dbReference>
<keyword evidence="9" id="KW-1185">Reference proteome</keyword>
<evidence type="ECO:0000313" key="8">
    <source>
        <dbReference type="EMBL" id="KAF2149948.1"/>
    </source>
</evidence>
<evidence type="ECO:0000256" key="5">
    <source>
        <dbReference type="ARBA" id="ARBA00038359"/>
    </source>
</evidence>
<comment type="subcellular location">
    <subcellularLocation>
        <location evidence="1">Membrane</location>
        <topology evidence="1">Multi-pass membrane protein</topology>
    </subcellularLocation>
</comment>
<keyword evidence="3 6" id="KW-1133">Transmembrane helix</keyword>
<dbReference type="PANTHER" id="PTHR33048">
    <property type="entry name" value="PTH11-LIKE INTEGRAL MEMBRANE PROTEIN (AFU_ORTHOLOGUE AFUA_5G11245)"/>
    <property type="match status" value="1"/>
</dbReference>
<feature type="transmembrane region" description="Helical" evidence="6">
    <location>
        <begin position="67"/>
        <end position="89"/>
    </location>
</feature>
<comment type="caution">
    <text evidence="8">The sequence shown here is derived from an EMBL/GenBank/DDBJ whole genome shotgun (WGS) entry which is preliminary data.</text>
</comment>
<dbReference type="OrthoDB" id="4682787at2759"/>
<dbReference type="Pfam" id="PF20684">
    <property type="entry name" value="Fung_rhodopsin"/>
    <property type="match status" value="1"/>
</dbReference>
<dbReference type="Proteomes" id="UP000799439">
    <property type="component" value="Unassembled WGS sequence"/>
</dbReference>
<evidence type="ECO:0000259" key="7">
    <source>
        <dbReference type="Pfam" id="PF20684"/>
    </source>
</evidence>
<evidence type="ECO:0000313" key="9">
    <source>
        <dbReference type="Proteomes" id="UP000799439"/>
    </source>
</evidence>
<dbReference type="InterPro" id="IPR052337">
    <property type="entry name" value="SAT4-like"/>
</dbReference>
<sequence length="363" mass="39818">MSSDSGFVNPSTPTEYVDLVIQARYIIIINICLFIAASVSGALRVYVRLKLLKLFGIDDWAMLIAQVLYLISSVAVCLTCGLIIVFFHGRMLTSFTVFLHIARLGFAAYLASTIVIKVSVAFFMQRIFGHHHPKERAAVYLFTAIPFLVGVALVGMTGFTCAYDFKDFTTTRCELSKPFDILNQIFSVANCVSDLFFAGLAFSILWTMNMTRAARFSAMALFAVGATGGVASIMRVVSFYQGGTDTNQQIRYTRWSVIEAGTCATAACLFTLRPLFKQGFARRIGNYLFSSNNTKQHGSVVMSKGNVAELQTHGLDGSEKRSKGFRNSILMVIKERPDSNFSGPSLTANHSCAVSFAGTIDNV</sequence>